<dbReference type="PANTHER" id="PTHR20941">
    <property type="entry name" value="FOLATE SYNTHESIS PROTEINS"/>
    <property type="match status" value="1"/>
</dbReference>
<comment type="pathway">
    <text evidence="3 13">Cofactor biosynthesis; tetrahydrofolate biosynthesis; 7,8-dihydrofolate from 2-amino-4-hydroxy-6-hydroxymethyl-7,8-dihydropteridine diphosphate and 4-aminobenzoate: step 1/2.</text>
</comment>
<evidence type="ECO:0000256" key="1">
    <source>
        <dbReference type="ARBA" id="ARBA00000012"/>
    </source>
</evidence>
<dbReference type="GO" id="GO:0005829">
    <property type="term" value="C:cytosol"/>
    <property type="evidence" value="ECO:0007669"/>
    <property type="project" value="TreeGrafter"/>
</dbReference>
<dbReference type="EC" id="2.5.1.15" evidence="5 13"/>
<evidence type="ECO:0000256" key="6">
    <source>
        <dbReference type="ARBA" id="ARBA00016919"/>
    </source>
</evidence>
<evidence type="ECO:0000256" key="11">
    <source>
        <dbReference type="ARBA" id="ARBA00030193"/>
    </source>
</evidence>
<comment type="caution">
    <text evidence="15">The sequence shown here is derived from an EMBL/GenBank/DDBJ whole genome shotgun (WGS) entry which is preliminary data.</text>
</comment>
<dbReference type="FunFam" id="3.20.20.20:FF:000006">
    <property type="entry name" value="Dihydropteroate synthase"/>
    <property type="match status" value="1"/>
</dbReference>
<evidence type="ECO:0000256" key="9">
    <source>
        <dbReference type="ARBA" id="ARBA00022842"/>
    </source>
</evidence>
<dbReference type="RefSeq" id="WP_245894063.1">
    <property type="nucleotide sequence ID" value="NZ_PYAV01000017.1"/>
</dbReference>
<evidence type="ECO:0000256" key="7">
    <source>
        <dbReference type="ARBA" id="ARBA00022679"/>
    </source>
</evidence>
<comment type="cofactor">
    <cofactor evidence="2 13">
        <name>Mg(2+)</name>
        <dbReference type="ChEBI" id="CHEBI:18420"/>
    </cofactor>
</comment>
<dbReference type="PROSITE" id="PS50972">
    <property type="entry name" value="PTERIN_BINDING"/>
    <property type="match status" value="1"/>
</dbReference>
<evidence type="ECO:0000256" key="10">
    <source>
        <dbReference type="ARBA" id="ARBA00022909"/>
    </source>
</evidence>
<keyword evidence="16" id="KW-1185">Reference proteome</keyword>
<comment type="catalytic activity">
    <reaction evidence="1">
        <text>(7,8-dihydropterin-6-yl)methyl diphosphate + 4-aminobenzoate = 7,8-dihydropteroate + diphosphate</text>
        <dbReference type="Rhea" id="RHEA:19949"/>
        <dbReference type="ChEBI" id="CHEBI:17836"/>
        <dbReference type="ChEBI" id="CHEBI:17839"/>
        <dbReference type="ChEBI" id="CHEBI:33019"/>
        <dbReference type="ChEBI" id="CHEBI:72950"/>
        <dbReference type="EC" id="2.5.1.15"/>
    </reaction>
</comment>
<name>A0A2P8H7W2_9BACI</name>
<dbReference type="Proteomes" id="UP000242310">
    <property type="component" value="Unassembled WGS sequence"/>
</dbReference>
<reference evidence="15 16" key="1">
    <citation type="submission" date="2018-03" db="EMBL/GenBank/DDBJ databases">
        <title>Genomic Encyclopedia of Type Strains, Phase III (KMG-III): the genomes of soil and plant-associated and newly described type strains.</title>
        <authorList>
            <person name="Whitman W."/>
        </authorList>
    </citation>
    <scope>NUCLEOTIDE SEQUENCE [LARGE SCALE GENOMIC DNA]</scope>
    <source>
        <strain evidence="15 16">CGMCC 1.07653</strain>
    </source>
</reference>
<gene>
    <name evidence="15" type="ORF">B0H94_11754</name>
</gene>
<dbReference type="GO" id="GO:0046656">
    <property type="term" value="P:folic acid biosynthetic process"/>
    <property type="evidence" value="ECO:0007669"/>
    <property type="project" value="UniProtKB-KW"/>
</dbReference>
<dbReference type="CDD" id="cd00739">
    <property type="entry name" value="DHPS"/>
    <property type="match status" value="1"/>
</dbReference>
<keyword evidence="10 13" id="KW-0289">Folate biosynthesis</keyword>
<evidence type="ECO:0000256" key="13">
    <source>
        <dbReference type="RuleBase" id="RU361205"/>
    </source>
</evidence>
<evidence type="ECO:0000256" key="4">
    <source>
        <dbReference type="ARBA" id="ARBA00009503"/>
    </source>
</evidence>
<dbReference type="InterPro" id="IPR006390">
    <property type="entry name" value="DHP_synth_dom"/>
</dbReference>
<dbReference type="InterPro" id="IPR045031">
    <property type="entry name" value="DHP_synth-like"/>
</dbReference>
<comment type="similarity">
    <text evidence="4 13">Belongs to the DHPS family.</text>
</comment>
<evidence type="ECO:0000256" key="8">
    <source>
        <dbReference type="ARBA" id="ARBA00022723"/>
    </source>
</evidence>
<protein>
    <recommendedName>
        <fullName evidence="6 13">Dihydropteroate synthase</fullName>
        <shortName evidence="13">DHPS</shortName>
        <ecNumber evidence="5 13">2.5.1.15</ecNumber>
    </recommendedName>
    <alternativeName>
        <fullName evidence="11 13">Dihydropteroate pyrophosphorylase</fullName>
    </alternativeName>
</protein>
<sequence length="270" mass="29155">MISMKHKTKVMGILNATPDSFSDGGAYNQIDEAVRRAQEMEAEGADMIDIGGESTRPGAEEVSKDVEQARVLPVIEAVSAAVNVPVSIDTYKADTAERAVAAGASMINDVWGARREPAIADVAFRYQVPLIVMHNQSEAVYENNIVASVISGLRESIAICRERGVPSEHIILDPGIGFGKTYEHNLEIMRRLGEITALGYEVLLGTSRKSLIAKTLDLPVDERVEGTAATICLGIERGCGIVRVHDVQEMVRTARMMDAMLGTEEATTIG</sequence>
<dbReference type="GO" id="GO:0046872">
    <property type="term" value="F:metal ion binding"/>
    <property type="evidence" value="ECO:0007669"/>
    <property type="project" value="UniProtKB-KW"/>
</dbReference>
<evidence type="ECO:0000256" key="3">
    <source>
        <dbReference type="ARBA" id="ARBA00004763"/>
    </source>
</evidence>
<dbReference type="Gene3D" id="3.20.20.20">
    <property type="entry name" value="Dihydropteroate synthase-like"/>
    <property type="match status" value="1"/>
</dbReference>
<dbReference type="AlphaFoldDB" id="A0A2P8H7W2"/>
<dbReference type="SUPFAM" id="SSF51717">
    <property type="entry name" value="Dihydropteroate synthetase-like"/>
    <property type="match status" value="1"/>
</dbReference>
<evidence type="ECO:0000313" key="15">
    <source>
        <dbReference type="EMBL" id="PSL42279.1"/>
    </source>
</evidence>
<feature type="domain" description="Pterin-binding" evidence="14">
    <location>
        <begin position="8"/>
        <end position="258"/>
    </location>
</feature>
<dbReference type="InterPro" id="IPR011005">
    <property type="entry name" value="Dihydropteroate_synth-like_sf"/>
</dbReference>
<dbReference type="InterPro" id="IPR000489">
    <property type="entry name" value="Pterin-binding_dom"/>
</dbReference>
<dbReference type="Pfam" id="PF00809">
    <property type="entry name" value="Pterin_bind"/>
    <property type="match status" value="1"/>
</dbReference>
<proteinExistence type="inferred from homology"/>
<dbReference type="GO" id="GO:0046654">
    <property type="term" value="P:tetrahydrofolate biosynthetic process"/>
    <property type="evidence" value="ECO:0007669"/>
    <property type="project" value="UniProtKB-UniPathway"/>
</dbReference>
<evidence type="ECO:0000256" key="12">
    <source>
        <dbReference type="ARBA" id="ARBA00053449"/>
    </source>
</evidence>
<organism evidence="15 16">
    <name type="scientific">Salsuginibacillus halophilus</name>
    <dbReference type="NCBI Taxonomy" id="517424"/>
    <lineage>
        <taxon>Bacteria</taxon>
        <taxon>Bacillati</taxon>
        <taxon>Bacillota</taxon>
        <taxon>Bacilli</taxon>
        <taxon>Bacillales</taxon>
        <taxon>Bacillaceae</taxon>
        <taxon>Salsuginibacillus</taxon>
    </lineage>
</organism>
<evidence type="ECO:0000259" key="14">
    <source>
        <dbReference type="PROSITE" id="PS50972"/>
    </source>
</evidence>
<keyword evidence="8 13" id="KW-0479">Metal-binding</keyword>
<dbReference type="PROSITE" id="PS00792">
    <property type="entry name" value="DHPS_1"/>
    <property type="match status" value="1"/>
</dbReference>
<comment type="function">
    <text evidence="12 13">Catalyzes the condensation of para-aminobenzoate (pABA) with 6-hydroxymethyl-7,8-dihydropterin diphosphate (DHPt-PP) to form 7,8-dihydropteroate (H2Pte), the immediate precursor of folate derivatives.</text>
</comment>
<dbReference type="PROSITE" id="PS00793">
    <property type="entry name" value="DHPS_2"/>
    <property type="match status" value="1"/>
</dbReference>
<evidence type="ECO:0000313" key="16">
    <source>
        <dbReference type="Proteomes" id="UP000242310"/>
    </source>
</evidence>
<dbReference type="GO" id="GO:0004156">
    <property type="term" value="F:dihydropteroate synthase activity"/>
    <property type="evidence" value="ECO:0007669"/>
    <property type="project" value="UniProtKB-EC"/>
</dbReference>
<dbReference type="UniPathway" id="UPA00077">
    <property type="reaction ID" value="UER00156"/>
</dbReference>
<accession>A0A2P8H7W2</accession>
<dbReference type="PANTHER" id="PTHR20941:SF1">
    <property type="entry name" value="FOLIC ACID SYNTHESIS PROTEIN FOL1"/>
    <property type="match status" value="1"/>
</dbReference>
<keyword evidence="7 13" id="KW-0808">Transferase</keyword>
<evidence type="ECO:0000256" key="2">
    <source>
        <dbReference type="ARBA" id="ARBA00001946"/>
    </source>
</evidence>
<evidence type="ECO:0000256" key="5">
    <source>
        <dbReference type="ARBA" id="ARBA00012458"/>
    </source>
</evidence>
<dbReference type="NCBIfam" id="TIGR01496">
    <property type="entry name" value="DHPS"/>
    <property type="match status" value="1"/>
</dbReference>
<keyword evidence="9 13" id="KW-0460">Magnesium</keyword>
<dbReference type="EMBL" id="PYAV01000017">
    <property type="protein sequence ID" value="PSL42279.1"/>
    <property type="molecule type" value="Genomic_DNA"/>
</dbReference>